<dbReference type="EMBL" id="SJPN01000001">
    <property type="protein sequence ID" value="TWU07973.1"/>
    <property type="molecule type" value="Genomic_DNA"/>
</dbReference>
<keyword evidence="2" id="KW-1185">Reference proteome</keyword>
<dbReference type="Proteomes" id="UP000320176">
    <property type="component" value="Unassembled WGS sequence"/>
</dbReference>
<accession>A0A5C6B7E1</accession>
<gene>
    <name evidence="1" type="ORF">Pla52n_05500</name>
</gene>
<comment type="caution">
    <text evidence="1">The sequence shown here is derived from an EMBL/GenBank/DDBJ whole genome shotgun (WGS) entry which is preliminary data.</text>
</comment>
<evidence type="ECO:0000313" key="2">
    <source>
        <dbReference type="Proteomes" id="UP000320176"/>
    </source>
</evidence>
<protein>
    <submittedName>
        <fullName evidence="1">Uncharacterized protein</fullName>
    </submittedName>
</protein>
<sequence length="99" mass="10770">MVPGVITSAGLAPVRSNNWQLPSIQQITSPPPENRLWRFSGGGEFLLACEGSRGLFRIWRRGTMALRKFLSPIPAQLVAPSEPQALAVGLRRIVVLAHG</sequence>
<name>A0A5C6B7E1_9BACT</name>
<organism evidence="1 2">
    <name type="scientific">Stieleria varia</name>
    <dbReference type="NCBI Taxonomy" id="2528005"/>
    <lineage>
        <taxon>Bacteria</taxon>
        <taxon>Pseudomonadati</taxon>
        <taxon>Planctomycetota</taxon>
        <taxon>Planctomycetia</taxon>
        <taxon>Pirellulales</taxon>
        <taxon>Pirellulaceae</taxon>
        <taxon>Stieleria</taxon>
    </lineage>
</organism>
<proteinExistence type="predicted"/>
<dbReference type="AlphaFoldDB" id="A0A5C6B7E1"/>
<reference evidence="1 2" key="1">
    <citation type="submission" date="2019-02" db="EMBL/GenBank/DDBJ databases">
        <title>Deep-cultivation of Planctomycetes and their phenomic and genomic characterization uncovers novel biology.</title>
        <authorList>
            <person name="Wiegand S."/>
            <person name="Jogler M."/>
            <person name="Boedeker C."/>
            <person name="Pinto D."/>
            <person name="Vollmers J."/>
            <person name="Rivas-Marin E."/>
            <person name="Kohn T."/>
            <person name="Peeters S.H."/>
            <person name="Heuer A."/>
            <person name="Rast P."/>
            <person name="Oberbeckmann S."/>
            <person name="Bunk B."/>
            <person name="Jeske O."/>
            <person name="Meyerdierks A."/>
            <person name="Storesund J.E."/>
            <person name="Kallscheuer N."/>
            <person name="Luecker S."/>
            <person name="Lage O.M."/>
            <person name="Pohl T."/>
            <person name="Merkel B.J."/>
            <person name="Hornburger P."/>
            <person name="Mueller R.-W."/>
            <person name="Bruemmer F."/>
            <person name="Labrenz M."/>
            <person name="Spormann A.M."/>
            <person name="Op Den Camp H."/>
            <person name="Overmann J."/>
            <person name="Amann R."/>
            <person name="Jetten M.S.M."/>
            <person name="Mascher T."/>
            <person name="Medema M.H."/>
            <person name="Devos D.P."/>
            <person name="Kaster A.-K."/>
            <person name="Ovreas L."/>
            <person name="Rohde M."/>
            <person name="Galperin M.Y."/>
            <person name="Jogler C."/>
        </authorList>
    </citation>
    <scope>NUCLEOTIDE SEQUENCE [LARGE SCALE GENOMIC DNA]</scope>
    <source>
        <strain evidence="1 2">Pla52n</strain>
    </source>
</reference>
<evidence type="ECO:0000313" key="1">
    <source>
        <dbReference type="EMBL" id="TWU07973.1"/>
    </source>
</evidence>